<dbReference type="Proteomes" id="UP000263900">
    <property type="component" value="Chromosome"/>
</dbReference>
<dbReference type="EMBL" id="CP032157">
    <property type="protein sequence ID" value="AXY74673.1"/>
    <property type="molecule type" value="Genomic_DNA"/>
</dbReference>
<gene>
    <name evidence="3" type="ORF">D3H65_12075</name>
</gene>
<accession>A0A3B7MMY8</accession>
<organism evidence="3 4">
    <name type="scientific">Paraflavitalea soli</name>
    <dbReference type="NCBI Taxonomy" id="2315862"/>
    <lineage>
        <taxon>Bacteria</taxon>
        <taxon>Pseudomonadati</taxon>
        <taxon>Bacteroidota</taxon>
        <taxon>Chitinophagia</taxon>
        <taxon>Chitinophagales</taxon>
        <taxon>Chitinophagaceae</taxon>
        <taxon>Paraflavitalea</taxon>
    </lineage>
</organism>
<protein>
    <recommendedName>
        <fullName evidence="2">DUF5977 domain-containing protein</fullName>
    </recommendedName>
</protein>
<dbReference type="Pfam" id="PF19404">
    <property type="entry name" value="DUF5977"/>
    <property type="match status" value="1"/>
</dbReference>
<dbReference type="OrthoDB" id="680656at2"/>
<feature type="chain" id="PRO_5017570715" description="DUF5977 domain-containing protein" evidence="1">
    <location>
        <begin position="22"/>
        <end position="1424"/>
    </location>
</feature>
<name>A0A3B7MMY8_9BACT</name>
<feature type="signal peptide" evidence="1">
    <location>
        <begin position="1"/>
        <end position="21"/>
    </location>
</feature>
<keyword evidence="1" id="KW-0732">Signal</keyword>
<evidence type="ECO:0000313" key="3">
    <source>
        <dbReference type="EMBL" id="AXY74673.1"/>
    </source>
</evidence>
<evidence type="ECO:0000259" key="2">
    <source>
        <dbReference type="Pfam" id="PF19404"/>
    </source>
</evidence>
<dbReference type="InterPro" id="IPR046020">
    <property type="entry name" value="DUF5977"/>
</dbReference>
<keyword evidence="4" id="KW-1185">Reference proteome</keyword>
<feature type="domain" description="DUF5977" evidence="2">
    <location>
        <begin position="1147"/>
        <end position="1210"/>
    </location>
</feature>
<proteinExistence type="predicted"/>
<dbReference type="RefSeq" id="WP_119050558.1">
    <property type="nucleotide sequence ID" value="NZ_CP032157.1"/>
</dbReference>
<dbReference type="KEGG" id="pseg:D3H65_12075"/>
<sequence>MKRISAVCLSLFIGLLQPAKAQTIKDLNASIQSPAVSNLGLFKETPVSLFTGLPQVEIPLYNLVERQLNVPMRLTYHASGFRPDLKPGIIAPNWALEAGGVIQRKVHDRPDDMSYAGYGSNPPGISLTQYEVKNYNFSGYYFNNTELRNAVGNRWGQMAVLEEIAFPNSSSLPLTNTLLGYRDTETDEYSFSFPGGSGTFFLDIYGNWVVQADQDIKVELTGDFLAVPFSLPVTNLDKSGGMFNNAPGNNWRAQYGSYRTFAGFTITDINGVKYVYGGSANFIEYSIDFTNQDRDFWQADAWCLKQIIHPDGGVVNFEYERHTFSDQLNDYKYWNISTTYNNTNTSIGNYLGTIYCGGNLSSLQSTYTGRLLSPLYLSAIVTTGKKIKFNYGINAYSRYAATWINPGVLSMSPNPYQSIHTYYFQNINQQALRQTEPNLTNDFPYYYNTLAFPYLVEYYRNSPSNYTTAGTIPFNFYSADFSKFYASFLEDYRLSSIEIYNNINSEDLPDAALYPHGASINLQADIALLQKVNLEYTVSSISSNRYNLTGVVFNSASDERINAYSMDYFPFDGNCYFFSGRTDHWGFYTTNQIYSVTIPDIRDNHSVYYNARNPSLPHTQMNMLRSITYPTGGKASFEYELNTAYNSVDKSRNSLNVWNKAVGGLRIKKLTFHPLLGSQQVKKYHYVTNFGTNLTQRSSGILAYEPQYLFQNFKTKAAQGSVYVTKTIFSNNSFIPSASSSMGSHIGYSEVVEENGDGSYTKHYFTNFDNGHMDVSETALISDLSPYNPFSSKESERGKEYKTELYNNANTLVKKIEKEFTNINPSQNMVGAIFVDRNKLCAGDWYESTAKYYTHYTYAVLPTKETSTEYITTVAGADPIVEMKTIQYYPNKLVKETVAYNSKGESIKTEFKYTADLEDQAYTDAFGTTVNALAQKHIYVPLEVLISKNDVPVKAKVFEYKTFSGLNNNTQLYKELQWKKGMTTTYSGLQKSGTVLSKNTTLDELAYIGTYNKFGKPTEVVFKGDDHISYLWSFYDQQPLGVVKGVSYAAISGMFMQKLTDIEQYYVGSTDINTFASELRNAFTNGQFSFYTYNNVGLISKISPPNEINTFYSYDNAFRLEDIYDVTSNLINHYEYYTVTKDNSRFYTNEAQTLTFNKTGCPAGFYGSRYSYVVPAGSVVSTVSQEDANSRAITLASLNGQAAANEHGDCLPNGRYAALCSTNWRTETISNYKYTYATYSISVYKDPDGTFLNPAPVDISYEHGNNIYTVSVSGNYSIGELLISREYVGPIPPGQMGEYLDYLVGLRYSLTYDIIWVTTCGSGPVDEPVGGAGSLVHASNNSVVRYQTLPEICAYGPDTDADIFNLYFYDDPQALVKCFTDITMQTAVADGYYTLFKPQNGLPQLPNKWYQIYNGVIINSGTCQ</sequence>
<evidence type="ECO:0000256" key="1">
    <source>
        <dbReference type="SAM" id="SignalP"/>
    </source>
</evidence>
<evidence type="ECO:0000313" key="4">
    <source>
        <dbReference type="Proteomes" id="UP000263900"/>
    </source>
</evidence>
<reference evidence="3 4" key="1">
    <citation type="submission" date="2018-09" db="EMBL/GenBank/DDBJ databases">
        <title>Genome sequencing of strain 6GH32-13.</title>
        <authorList>
            <person name="Weon H.-Y."/>
            <person name="Heo J."/>
            <person name="Kwon S.-W."/>
        </authorList>
    </citation>
    <scope>NUCLEOTIDE SEQUENCE [LARGE SCALE GENOMIC DNA]</scope>
    <source>
        <strain evidence="3 4">5GH32-13</strain>
    </source>
</reference>